<dbReference type="Proteomes" id="UP000429523">
    <property type="component" value="Unassembled WGS sequence"/>
</dbReference>
<organism evidence="1 2">
    <name type="scientific">Phytophthora fragariae</name>
    <dbReference type="NCBI Taxonomy" id="53985"/>
    <lineage>
        <taxon>Eukaryota</taxon>
        <taxon>Sar</taxon>
        <taxon>Stramenopiles</taxon>
        <taxon>Oomycota</taxon>
        <taxon>Peronosporomycetes</taxon>
        <taxon>Peronosporales</taxon>
        <taxon>Peronosporaceae</taxon>
        <taxon>Phytophthora</taxon>
    </lineage>
</organism>
<name>A0A6A3DIW8_9STRA</name>
<dbReference type="EMBL" id="QXGF01003342">
    <property type="protein sequence ID" value="KAE8921792.1"/>
    <property type="molecule type" value="Genomic_DNA"/>
</dbReference>
<protein>
    <submittedName>
        <fullName evidence="1">Uncharacterized protein</fullName>
    </submittedName>
</protein>
<accession>A0A6A3DIW8</accession>
<evidence type="ECO:0000313" key="2">
    <source>
        <dbReference type="Proteomes" id="UP000429523"/>
    </source>
</evidence>
<gene>
    <name evidence="1" type="ORF">PF009_g27935</name>
</gene>
<proteinExistence type="predicted"/>
<sequence>MRPLLNLEDPGLLGFIRFIMEELAGVIVDVPGAIQIRADIVRVAAELRASL</sequence>
<dbReference type="AlphaFoldDB" id="A0A6A3DIW8"/>
<evidence type="ECO:0000313" key="1">
    <source>
        <dbReference type="EMBL" id="KAE8921792.1"/>
    </source>
</evidence>
<comment type="caution">
    <text evidence="1">The sequence shown here is derived from an EMBL/GenBank/DDBJ whole genome shotgun (WGS) entry which is preliminary data.</text>
</comment>
<reference evidence="1 2" key="1">
    <citation type="submission" date="2018-08" db="EMBL/GenBank/DDBJ databases">
        <title>Genomic investigation of the strawberry pathogen Phytophthora fragariae indicates pathogenicity is determined by transcriptional variation in three key races.</title>
        <authorList>
            <person name="Adams T.M."/>
            <person name="Armitage A.D."/>
            <person name="Sobczyk M.K."/>
            <person name="Bates H.J."/>
            <person name="Dunwell J.M."/>
            <person name="Nellist C.F."/>
            <person name="Harrison R.J."/>
        </authorList>
    </citation>
    <scope>NUCLEOTIDE SEQUENCE [LARGE SCALE GENOMIC DNA]</scope>
    <source>
        <strain evidence="1 2">NOV-9</strain>
    </source>
</reference>